<dbReference type="SUPFAM" id="SSF56815">
    <property type="entry name" value="Sec1/munc18-like (SM) proteins"/>
    <property type="match status" value="1"/>
</dbReference>
<evidence type="ECO:0000313" key="2">
    <source>
        <dbReference type="Proteomes" id="UP000694925"/>
    </source>
</evidence>
<reference evidence="3" key="1">
    <citation type="submission" date="2025-08" db="UniProtKB">
        <authorList>
            <consortium name="RefSeq"/>
        </authorList>
    </citation>
    <scope>IDENTIFICATION</scope>
    <source>
        <tissue evidence="3">Whole body</tissue>
    </source>
</reference>
<dbReference type="PANTHER" id="PTHR11679">
    <property type="entry name" value="VESICLE PROTEIN SORTING-ASSOCIATED"/>
    <property type="match status" value="1"/>
</dbReference>
<dbReference type="GeneID" id="108627044"/>
<dbReference type="Proteomes" id="UP000694925">
    <property type="component" value="Unplaced"/>
</dbReference>
<dbReference type="Gene3D" id="3.40.50.1910">
    <property type="match status" value="1"/>
</dbReference>
<evidence type="ECO:0000256" key="1">
    <source>
        <dbReference type="ARBA" id="ARBA00009884"/>
    </source>
</evidence>
<dbReference type="GO" id="GO:0016192">
    <property type="term" value="P:vesicle-mediated transport"/>
    <property type="evidence" value="ECO:0007669"/>
    <property type="project" value="InterPro"/>
</dbReference>
<dbReference type="InterPro" id="IPR001619">
    <property type="entry name" value="Sec1-like"/>
</dbReference>
<protein>
    <submittedName>
        <fullName evidence="3">Sec1 family domain-containing protein 2-like isoform X1</fullName>
    </submittedName>
</protein>
<sequence length="658" mass="73721">MTDITLKINKYISDCWTNIFAEVRNAAVYIDYCAIECLHWYTAGKGYLALKDAGAIAVYEFGMHHFRYEQVKGTKKAVIISTSGDPAFYQRTIKMILAKNTFDVCLLYCSAPCCTVSSTGIFPIEQELNYINLKRDIKTWMASGNIFKEFIVDITYIPIFIAFLNKDLFVTPPFGDMMPPLDTNIPNDTLINLNLLAYSFCNLFDSINATIDVYSIGRLSDHLAENVENYISSINQRAVSSEVPEIGVSLILVDRTLDLCTATSNSTESFLTKILRTLPRLPHHDNDVAINMEPVFGTATESLKSYNVPGCLASVEKNMMDLFISQKEKMLLNKANQLLNDMVLTKDSPKLKMSTRISGRSLEKVLNKIQTTNNDSLTVYIEKLECILAIIEASTSQTAGQQELLTSLEKLALQNLSVSRESSSILLQLSNIIRTRIHRGLNTENLLALLIHVYALAGTQIRFSTQQERQLIESVADAIFEDLQALKENPFTSTKSTYQRTLLLSGANDVPAARETACRIATRISDILRLIAEQRLTLQDYRYFMTNSQEVIKHTGILEQITKDVFSADRTRELRDIRKKSASLISAGFNLLLGGKTKRHPHSNPYVLIYVVGGITADEAKIVQEVALAHVNKQSPNLILAGSRLLNPLDVVDKIFFC</sequence>
<organism evidence="2 3">
    <name type="scientific">Ceratina calcarata</name>
    <dbReference type="NCBI Taxonomy" id="156304"/>
    <lineage>
        <taxon>Eukaryota</taxon>
        <taxon>Metazoa</taxon>
        <taxon>Ecdysozoa</taxon>
        <taxon>Arthropoda</taxon>
        <taxon>Hexapoda</taxon>
        <taxon>Insecta</taxon>
        <taxon>Pterygota</taxon>
        <taxon>Neoptera</taxon>
        <taxon>Endopterygota</taxon>
        <taxon>Hymenoptera</taxon>
        <taxon>Apocrita</taxon>
        <taxon>Aculeata</taxon>
        <taxon>Apoidea</taxon>
        <taxon>Anthophila</taxon>
        <taxon>Apidae</taxon>
        <taxon>Ceratina</taxon>
        <taxon>Zadontomerus</taxon>
    </lineage>
</organism>
<evidence type="ECO:0000313" key="3">
    <source>
        <dbReference type="RefSeq" id="XP_017883561.1"/>
    </source>
</evidence>
<dbReference type="InterPro" id="IPR036045">
    <property type="entry name" value="Sec1-like_sf"/>
</dbReference>
<gene>
    <name evidence="3" type="primary">LOC108627044</name>
</gene>
<accession>A0AAJ7J3X1</accession>
<proteinExistence type="inferred from homology"/>
<dbReference type="RefSeq" id="XP_017883561.1">
    <property type="nucleotide sequence ID" value="XM_018028072.2"/>
</dbReference>
<comment type="similarity">
    <text evidence="1">Belongs to the STXBP/unc-18/SEC1 family.</text>
</comment>
<dbReference type="KEGG" id="ccal:108627044"/>
<dbReference type="InterPro" id="IPR027482">
    <property type="entry name" value="Sec1-like_dom2"/>
</dbReference>
<name>A0AAJ7J3X1_9HYME</name>
<dbReference type="AlphaFoldDB" id="A0AAJ7J3X1"/>
<keyword evidence="2" id="KW-1185">Reference proteome</keyword>